<dbReference type="Pfam" id="PF07731">
    <property type="entry name" value="Cu-oxidase_2"/>
    <property type="match status" value="1"/>
</dbReference>
<proteinExistence type="inferred from homology"/>
<keyword evidence="2" id="KW-0479">Metal-binding</keyword>
<comment type="similarity">
    <text evidence="1">Belongs to the multicopper oxidase family.</text>
</comment>
<dbReference type="FunFam" id="2.60.40.420:FF:000081">
    <property type="entry name" value="Spore coat protein A"/>
    <property type="match status" value="1"/>
</dbReference>
<dbReference type="GeneID" id="56475734"/>
<dbReference type="PANTHER" id="PTHR48267">
    <property type="entry name" value="CUPREDOXIN SUPERFAMILY PROTEIN"/>
    <property type="match status" value="1"/>
</dbReference>
<dbReference type="Pfam" id="PF00394">
    <property type="entry name" value="Cu-oxidase"/>
    <property type="match status" value="1"/>
</dbReference>
<organism evidence="8 9">
    <name type="scientific">Peribacillus simplex NBRC 15720 = DSM 1321</name>
    <dbReference type="NCBI Taxonomy" id="1349754"/>
    <lineage>
        <taxon>Bacteria</taxon>
        <taxon>Bacillati</taxon>
        <taxon>Bacillota</taxon>
        <taxon>Bacilli</taxon>
        <taxon>Bacillales</taxon>
        <taxon>Bacillaceae</taxon>
        <taxon>Peribacillus</taxon>
    </lineage>
</organism>
<dbReference type="Pfam" id="PF07732">
    <property type="entry name" value="Cu-oxidase_3"/>
    <property type="match status" value="1"/>
</dbReference>
<dbReference type="RefSeq" id="WP_063234339.1">
    <property type="nucleotide sequence ID" value="NZ_BCVO01000015.1"/>
</dbReference>
<evidence type="ECO:0000259" key="7">
    <source>
        <dbReference type="Pfam" id="PF07732"/>
    </source>
</evidence>
<gene>
    <name evidence="8" type="ORF">BS1321_23405</name>
</gene>
<sequence length="512" mass="59886">MILSKFVDELPIPPILKPRWKDQFYTYYEVNMTEFKQSLHRELNDTTVWGYEGSYPGPTIEVERGEIVFIKWINNLPDKHLFPVDYTVHGAHMDVPEVRTVVHVHGACVESESDGYPEAWFTKEFKQVGRYFRKQVYRYDNCGHDSTLWYHDHALGITRLNVYAGLAGFYLIRDQHERLLNLPSEQYEIPLMIQDKTFNKDGSLYYPKQPDQPIPKLETSIIPEFVGDTIIVNGKVHPYLKVEPRKYRFRLLNASNTRFFRMKLDSEQPMYQIATDGGLMQHPIGVKEIMLAPAERAEVIIDFTNLEGKYIIMTNDAPAPFPTGNGNQINENTGTVMQFRVILPLSSVDTSVIPAYMMPVPKIREQLASKVRYLTLNDNMDKYGREFMLLDNKQWDAPITENPKLGSTEIWCLINLTTDTHPIHLHLIDFQILDRRDFDVQRYKKEKIIHYTGPAISPEPYERGWKDTVQSNPNQVTRIIMKFGPYTGLYVWHCHILEHEDYEMMRPYIVIR</sequence>
<evidence type="ECO:0000259" key="6">
    <source>
        <dbReference type="Pfam" id="PF07731"/>
    </source>
</evidence>
<evidence type="ECO:0000313" key="9">
    <source>
        <dbReference type="Proteomes" id="UP000214618"/>
    </source>
</evidence>
<dbReference type="GO" id="GO:0016491">
    <property type="term" value="F:oxidoreductase activity"/>
    <property type="evidence" value="ECO:0007669"/>
    <property type="project" value="UniProtKB-KW"/>
</dbReference>
<dbReference type="CDD" id="cd13868">
    <property type="entry name" value="CuRO_2_CotA_like"/>
    <property type="match status" value="1"/>
</dbReference>
<feature type="domain" description="Plastocyanin-like" evidence="6">
    <location>
        <begin position="377"/>
        <end position="510"/>
    </location>
</feature>
<feature type="domain" description="Plastocyanin-like" evidence="7">
    <location>
        <begin position="45"/>
        <end position="176"/>
    </location>
</feature>
<dbReference type="OrthoDB" id="9757546at2"/>
<reference evidence="8 9" key="1">
    <citation type="submission" date="2016-10" db="EMBL/GenBank/DDBJ databases">
        <title>The whole genome sequencing and assembly of Bacillus simplex DSM 1321 strain.</title>
        <authorList>
            <person name="Park M.-K."/>
            <person name="Lee Y.-J."/>
            <person name="Yi H."/>
            <person name="Bahn Y.-S."/>
            <person name="Kim J.F."/>
            <person name="Lee D.-W."/>
        </authorList>
    </citation>
    <scope>NUCLEOTIDE SEQUENCE [LARGE SCALE GENOMIC DNA]</scope>
    <source>
        <strain evidence="8 9">DSM 1321</strain>
    </source>
</reference>
<evidence type="ECO:0000256" key="2">
    <source>
        <dbReference type="ARBA" id="ARBA00022723"/>
    </source>
</evidence>
<feature type="domain" description="Plastocyanin-like" evidence="5">
    <location>
        <begin position="206"/>
        <end position="328"/>
    </location>
</feature>
<dbReference type="SUPFAM" id="SSF49503">
    <property type="entry name" value="Cupredoxins"/>
    <property type="match status" value="3"/>
</dbReference>
<keyword evidence="3" id="KW-0560">Oxidoreductase</keyword>
<name>A0A223EMS6_9BACI</name>
<dbReference type="EMBL" id="CP017704">
    <property type="protein sequence ID" value="ASS96592.1"/>
    <property type="molecule type" value="Genomic_DNA"/>
</dbReference>
<evidence type="ECO:0000313" key="8">
    <source>
        <dbReference type="EMBL" id="ASS96592.1"/>
    </source>
</evidence>
<dbReference type="AlphaFoldDB" id="A0A223EMS6"/>
<dbReference type="CDD" id="cd13891">
    <property type="entry name" value="CuRO_3_CotA_like"/>
    <property type="match status" value="1"/>
</dbReference>
<evidence type="ECO:0000256" key="4">
    <source>
        <dbReference type="ARBA" id="ARBA00023008"/>
    </source>
</evidence>
<keyword evidence="4" id="KW-0186">Copper</keyword>
<dbReference type="InterPro" id="IPR008972">
    <property type="entry name" value="Cupredoxin"/>
</dbReference>
<dbReference type="GO" id="GO:0005507">
    <property type="term" value="F:copper ion binding"/>
    <property type="evidence" value="ECO:0007669"/>
    <property type="project" value="InterPro"/>
</dbReference>
<dbReference type="CDD" id="cd13844">
    <property type="entry name" value="CuRO_1_BOD_CotA_like"/>
    <property type="match status" value="1"/>
</dbReference>
<protein>
    <submittedName>
        <fullName evidence="8">Copper oxidase</fullName>
    </submittedName>
</protein>
<dbReference type="InterPro" id="IPR001117">
    <property type="entry name" value="Cu-oxidase_2nd"/>
</dbReference>
<dbReference type="InterPro" id="IPR011707">
    <property type="entry name" value="Cu-oxidase-like_N"/>
</dbReference>
<dbReference type="Proteomes" id="UP000214618">
    <property type="component" value="Chromosome"/>
</dbReference>
<dbReference type="InterPro" id="IPR011706">
    <property type="entry name" value="Cu-oxidase_C"/>
</dbReference>
<accession>A0A223EMS6</accession>
<evidence type="ECO:0000256" key="3">
    <source>
        <dbReference type="ARBA" id="ARBA00023002"/>
    </source>
</evidence>
<dbReference type="Gene3D" id="2.60.40.420">
    <property type="entry name" value="Cupredoxins - blue copper proteins"/>
    <property type="match status" value="3"/>
</dbReference>
<evidence type="ECO:0000256" key="1">
    <source>
        <dbReference type="ARBA" id="ARBA00010609"/>
    </source>
</evidence>
<dbReference type="InterPro" id="IPR045087">
    <property type="entry name" value="Cu-oxidase_fam"/>
</dbReference>
<dbReference type="PANTHER" id="PTHR48267:SF1">
    <property type="entry name" value="BILIRUBIN OXIDASE"/>
    <property type="match status" value="1"/>
</dbReference>
<evidence type="ECO:0000259" key="5">
    <source>
        <dbReference type="Pfam" id="PF00394"/>
    </source>
</evidence>